<dbReference type="CDD" id="cd01519">
    <property type="entry name" value="RHOD_HSP67B2"/>
    <property type="match status" value="1"/>
</dbReference>
<sequence length="191" mass="21455">MASLARTGIARNIRVVTRRNIALAVRARPTLTSLARFNSSQAPSSTKPPSAPEQLKKKATLERQDDLQRDWDAKVISYEELFPITESPTPDTYLVDVREPNEVIQGMIPSAVNLPLTVLADSLHLSPEAFLQKHGFDKPKKSQRVIFYCRSGMRSTSASDVAKRNGYKNILNYKGSWLEWTEKQNTQKPSA</sequence>
<reference evidence="3 4" key="1">
    <citation type="journal article" date="2020" name="ISME J.">
        <title>Uncovering the hidden diversity of litter-decomposition mechanisms in mushroom-forming fungi.</title>
        <authorList>
            <person name="Floudas D."/>
            <person name="Bentzer J."/>
            <person name="Ahren D."/>
            <person name="Johansson T."/>
            <person name="Persson P."/>
            <person name="Tunlid A."/>
        </authorList>
    </citation>
    <scope>NUCLEOTIDE SEQUENCE [LARGE SCALE GENOMIC DNA]</scope>
    <source>
        <strain evidence="3 4">CBS 146.42</strain>
    </source>
</reference>
<dbReference type="SUPFAM" id="SSF52821">
    <property type="entry name" value="Rhodanese/Cell cycle control phosphatase"/>
    <property type="match status" value="1"/>
</dbReference>
<proteinExistence type="predicted"/>
<dbReference type="PROSITE" id="PS50206">
    <property type="entry name" value="RHODANESE_3"/>
    <property type="match status" value="1"/>
</dbReference>
<dbReference type="EMBL" id="JAACJO010000007">
    <property type="protein sequence ID" value="KAF5356332.1"/>
    <property type="molecule type" value="Genomic_DNA"/>
</dbReference>
<accession>A0A8H5LFF6</accession>
<feature type="domain" description="Rhodanese" evidence="2">
    <location>
        <begin position="88"/>
        <end position="189"/>
    </location>
</feature>
<dbReference type="PANTHER" id="PTHR44086:SF10">
    <property type="entry name" value="THIOSULFATE SULFURTRANSFERASE_RHODANESE-LIKE DOMAIN-CONTAINING PROTEIN 3"/>
    <property type="match status" value="1"/>
</dbReference>
<gene>
    <name evidence="3" type="ORF">D9756_004256</name>
</gene>
<protein>
    <recommendedName>
        <fullName evidence="2">Rhodanese domain-containing protein</fullName>
    </recommendedName>
</protein>
<dbReference type="PANTHER" id="PTHR44086">
    <property type="entry name" value="THIOSULFATE SULFURTRANSFERASE RDL2, MITOCHONDRIAL-RELATED"/>
    <property type="match status" value="1"/>
</dbReference>
<feature type="compositionally biased region" description="Basic and acidic residues" evidence="1">
    <location>
        <begin position="54"/>
        <end position="63"/>
    </location>
</feature>
<dbReference type="Gene3D" id="3.40.250.10">
    <property type="entry name" value="Rhodanese-like domain"/>
    <property type="match status" value="1"/>
</dbReference>
<name>A0A8H5LFF6_9AGAR</name>
<evidence type="ECO:0000256" key="1">
    <source>
        <dbReference type="SAM" id="MobiDB-lite"/>
    </source>
</evidence>
<dbReference type="InterPro" id="IPR001763">
    <property type="entry name" value="Rhodanese-like_dom"/>
</dbReference>
<dbReference type="OrthoDB" id="566238at2759"/>
<dbReference type="GO" id="GO:0004792">
    <property type="term" value="F:thiosulfate-cyanide sulfurtransferase activity"/>
    <property type="evidence" value="ECO:0007669"/>
    <property type="project" value="TreeGrafter"/>
</dbReference>
<evidence type="ECO:0000313" key="4">
    <source>
        <dbReference type="Proteomes" id="UP000559027"/>
    </source>
</evidence>
<evidence type="ECO:0000313" key="3">
    <source>
        <dbReference type="EMBL" id="KAF5356332.1"/>
    </source>
</evidence>
<evidence type="ECO:0000259" key="2">
    <source>
        <dbReference type="PROSITE" id="PS50206"/>
    </source>
</evidence>
<dbReference type="Pfam" id="PF00581">
    <property type="entry name" value="Rhodanese"/>
    <property type="match status" value="1"/>
</dbReference>
<feature type="region of interest" description="Disordered" evidence="1">
    <location>
        <begin position="35"/>
        <end position="63"/>
    </location>
</feature>
<keyword evidence="4" id="KW-1185">Reference proteome</keyword>
<dbReference type="Proteomes" id="UP000559027">
    <property type="component" value="Unassembled WGS sequence"/>
</dbReference>
<organism evidence="3 4">
    <name type="scientific">Leucocoprinus leucothites</name>
    <dbReference type="NCBI Taxonomy" id="201217"/>
    <lineage>
        <taxon>Eukaryota</taxon>
        <taxon>Fungi</taxon>
        <taxon>Dikarya</taxon>
        <taxon>Basidiomycota</taxon>
        <taxon>Agaricomycotina</taxon>
        <taxon>Agaricomycetes</taxon>
        <taxon>Agaricomycetidae</taxon>
        <taxon>Agaricales</taxon>
        <taxon>Agaricineae</taxon>
        <taxon>Agaricaceae</taxon>
        <taxon>Leucocoprinus</taxon>
    </lineage>
</organism>
<dbReference type="SMART" id="SM00450">
    <property type="entry name" value="RHOD"/>
    <property type="match status" value="1"/>
</dbReference>
<comment type="caution">
    <text evidence="3">The sequence shown here is derived from an EMBL/GenBank/DDBJ whole genome shotgun (WGS) entry which is preliminary data.</text>
</comment>
<feature type="compositionally biased region" description="Polar residues" evidence="1">
    <location>
        <begin position="35"/>
        <end position="48"/>
    </location>
</feature>
<dbReference type="InterPro" id="IPR036873">
    <property type="entry name" value="Rhodanese-like_dom_sf"/>
</dbReference>
<dbReference type="AlphaFoldDB" id="A0A8H5LFF6"/>
<dbReference type="GO" id="GO:0005739">
    <property type="term" value="C:mitochondrion"/>
    <property type="evidence" value="ECO:0007669"/>
    <property type="project" value="TreeGrafter"/>
</dbReference>